<gene>
    <name evidence="2" type="ORF">GOBAR_AA31874</name>
</gene>
<organism evidence="2 3">
    <name type="scientific">Gossypium barbadense</name>
    <name type="common">Sea Island cotton</name>
    <name type="synonym">Hibiscus barbadensis</name>
    <dbReference type="NCBI Taxonomy" id="3634"/>
    <lineage>
        <taxon>Eukaryota</taxon>
        <taxon>Viridiplantae</taxon>
        <taxon>Streptophyta</taxon>
        <taxon>Embryophyta</taxon>
        <taxon>Tracheophyta</taxon>
        <taxon>Spermatophyta</taxon>
        <taxon>Magnoliopsida</taxon>
        <taxon>eudicotyledons</taxon>
        <taxon>Gunneridae</taxon>
        <taxon>Pentapetalae</taxon>
        <taxon>rosids</taxon>
        <taxon>malvids</taxon>
        <taxon>Malvales</taxon>
        <taxon>Malvaceae</taxon>
        <taxon>Malvoideae</taxon>
        <taxon>Gossypium</taxon>
    </lineage>
</organism>
<protein>
    <submittedName>
        <fullName evidence="2">Uncharacterized protein</fullName>
    </submittedName>
</protein>
<dbReference type="Proteomes" id="UP000239757">
    <property type="component" value="Unassembled WGS sequence"/>
</dbReference>
<evidence type="ECO:0000256" key="1">
    <source>
        <dbReference type="SAM" id="MobiDB-lite"/>
    </source>
</evidence>
<feature type="compositionally biased region" description="Basic and acidic residues" evidence="1">
    <location>
        <begin position="123"/>
        <end position="138"/>
    </location>
</feature>
<proteinExistence type="predicted"/>
<sequence>MCWKYVFDREVAFFILKGPRFSSHVLAANHNQLTLSNNHLSIQHTIFYSLSFICNINSTGKGRKGSGGGALSSTCNEAAESSKAIASSRMRLELERGLSLHFVGWSEKVGDGDGSAGLIPPMSDDKVVSRPKGDEGHQIKSSNSRMLCQYLK</sequence>
<evidence type="ECO:0000313" key="3">
    <source>
        <dbReference type="Proteomes" id="UP000239757"/>
    </source>
</evidence>
<accession>A0A2P5WCJ3</accession>
<dbReference type="EMBL" id="KZ668154">
    <property type="protein sequence ID" value="PPR88811.1"/>
    <property type="molecule type" value="Genomic_DNA"/>
</dbReference>
<dbReference type="AlphaFoldDB" id="A0A2P5WCJ3"/>
<evidence type="ECO:0000313" key="2">
    <source>
        <dbReference type="EMBL" id="PPR88811.1"/>
    </source>
</evidence>
<reference evidence="2 3" key="1">
    <citation type="submission" date="2015-01" db="EMBL/GenBank/DDBJ databases">
        <title>Genome of allotetraploid Gossypium barbadense reveals genomic plasticity and fiber elongation in cotton evolution.</title>
        <authorList>
            <person name="Chen X."/>
            <person name="Liu X."/>
            <person name="Zhao B."/>
            <person name="Zheng H."/>
            <person name="Hu Y."/>
            <person name="Lu G."/>
            <person name="Yang C."/>
            <person name="Chen J."/>
            <person name="Shan C."/>
            <person name="Zhang L."/>
            <person name="Zhou Y."/>
            <person name="Wang L."/>
            <person name="Guo W."/>
            <person name="Bai Y."/>
            <person name="Ruan J."/>
            <person name="Shangguan X."/>
            <person name="Mao Y."/>
            <person name="Jiang J."/>
            <person name="Zhu Y."/>
            <person name="Lei J."/>
            <person name="Kang H."/>
            <person name="Chen S."/>
            <person name="He X."/>
            <person name="Wang R."/>
            <person name="Wang Y."/>
            <person name="Chen J."/>
            <person name="Wang L."/>
            <person name="Yu S."/>
            <person name="Wang B."/>
            <person name="Wei J."/>
            <person name="Song S."/>
            <person name="Lu X."/>
            <person name="Gao Z."/>
            <person name="Gu W."/>
            <person name="Deng X."/>
            <person name="Ma D."/>
            <person name="Wang S."/>
            <person name="Liang W."/>
            <person name="Fang L."/>
            <person name="Cai C."/>
            <person name="Zhu X."/>
            <person name="Zhou B."/>
            <person name="Zhang Y."/>
            <person name="Chen Z."/>
            <person name="Xu S."/>
            <person name="Zhu R."/>
            <person name="Wang S."/>
            <person name="Zhang T."/>
            <person name="Zhao G."/>
        </authorList>
    </citation>
    <scope>NUCLEOTIDE SEQUENCE [LARGE SCALE GENOMIC DNA]</scope>
    <source>
        <strain evidence="3">cv. Xinhai21</strain>
        <tissue evidence="2">Leaf</tissue>
    </source>
</reference>
<name>A0A2P5WCJ3_GOSBA</name>
<feature type="region of interest" description="Disordered" evidence="1">
    <location>
        <begin position="114"/>
        <end position="139"/>
    </location>
</feature>